<proteinExistence type="predicted"/>
<dbReference type="Ensembl" id="ENSCCRT00015111779.1">
    <property type="protein sequence ID" value="ENSCCRP00015108339.1"/>
    <property type="gene ID" value="ENSCCRG00015043064.1"/>
</dbReference>
<organism evidence="3 4">
    <name type="scientific">Cyprinus carpio</name>
    <name type="common">Common carp</name>
    <dbReference type="NCBI Taxonomy" id="7962"/>
    <lineage>
        <taxon>Eukaryota</taxon>
        <taxon>Metazoa</taxon>
        <taxon>Chordata</taxon>
        <taxon>Craniata</taxon>
        <taxon>Vertebrata</taxon>
        <taxon>Euteleostomi</taxon>
        <taxon>Actinopterygii</taxon>
        <taxon>Neopterygii</taxon>
        <taxon>Teleostei</taxon>
        <taxon>Ostariophysi</taxon>
        <taxon>Cypriniformes</taxon>
        <taxon>Cyprinidae</taxon>
        <taxon>Cyprininae</taxon>
        <taxon>Cyprinus</taxon>
    </lineage>
</organism>
<name>A0A8C2AQC1_CYPCA</name>
<evidence type="ECO:0000313" key="3">
    <source>
        <dbReference type="Ensembl" id="ENSCCRP00015108339.1"/>
    </source>
</evidence>
<dbReference type="Gene3D" id="1.25.10.10">
    <property type="entry name" value="Leucine-rich Repeat Variant"/>
    <property type="match status" value="2"/>
</dbReference>
<protein>
    <recommendedName>
        <fullName evidence="2">Cilia- and flagella-associated protein 69 ARM repeats domain-containing protein</fullName>
    </recommendedName>
</protein>
<dbReference type="GO" id="GO:1990834">
    <property type="term" value="P:response to odorant"/>
    <property type="evidence" value="ECO:0007669"/>
    <property type="project" value="TreeGrafter"/>
</dbReference>
<dbReference type="AlphaFoldDB" id="A0A8C2AQC1"/>
<dbReference type="InterPro" id="IPR011989">
    <property type="entry name" value="ARM-like"/>
</dbReference>
<dbReference type="Proteomes" id="UP000694700">
    <property type="component" value="Unplaced"/>
</dbReference>
<accession>A0A8C2AQC1</accession>
<feature type="compositionally biased region" description="Basic and acidic residues" evidence="1">
    <location>
        <begin position="847"/>
        <end position="858"/>
    </location>
</feature>
<evidence type="ECO:0000313" key="4">
    <source>
        <dbReference type="Proteomes" id="UP000694700"/>
    </source>
</evidence>
<dbReference type="InterPro" id="IPR048732">
    <property type="entry name" value="CFA69"/>
</dbReference>
<feature type="region of interest" description="Disordered" evidence="1">
    <location>
        <begin position="847"/>
        <end position="872"/>
    </location>
</feature>
<reference evidence="3" key="1">
    <citation type="submission" date="2025-08" db="UniProtKB">
        <authorList>
            <consortium name="Ensembl"/>
        </authorList>
    </citation>
    <scope>IDENTIFICATION</scope>
</reference>
<evidence type="ECO:0000259" key="2">
    <source>
        <dbReference type="Pfam" id="PF21049"/>
    </source>
</evidence>
<dbReference type="PANTHER" id="PTHR14716">
    <property type="entry name" value="CILIA- AND FLAGELLA-ASSOCIATED PROTEIN 69"/>
    <property type="match status" value="1"/>
</dbReference>
<dbReference type="GO" id="GO:0097730">
    <property type="term" value="C:non-motile cilium"/>
    <property type="evidence" value="ECO:0007669"/>
    <property type="project" value="TreeGrafter"/>
</dbReference>
<dbReference type="PANTHER" id="PTHR14716:SF0">
    <property type="entry name" value="CILIA- AND FLAGELLA-ASSOCIATED PROTEIN 69"/>
    <property type="match status" value="1"/>
</dbReference>
<evidence type="ECO:0000256" key="1">
    <source>
        <dbReference type="SAM" id="MobiDB-lite"/>
    </source>
</evidence>
<sequence length="872" mass="98015">MLSSAPPASGFIHKPVLSERRLQSEAVRATDLSRVLQLLQDPLSASLKERQIFILKKVVKRCQRGFLLRDLADIFKIVNLCAERVSDHPEYARILCDLLQICGLPFLKEKSSDEMKYAAVVTDCVSQMGFLMRIPLPEVRRQICSSLITFYSRDKHKHSSDGVCPTRADYRALMLERSGVSETLVMSLALTEEQLSVKLCLLQTLQILSRTSEVNCKLMLRAQAAQKICFHMSEGDPSGELLFRSSEILWNLLENGSRQEVTSQLSSIDCIASLKDAFLHLLLKGFRHHERQLRNDLLLLLSLIAEKPGAPLIESGFLKHLTPFLTFPELKSHNPLVRNLKLSFNQEDFEMKKLLLNIMVVLSRDLSALQLFREGRVMLALVLLVKPSSCAERSGRHRRRWTSSQQEELQLQALSTLSSLAPLMLDEYMTCQANTCLLLLLDCCLQHDSSSGRGHGFHGSGGRGGRKALLRYCVRALRSVTSVEHEPLRQDLCDQGAIGQLLGVLRWFLGRPQDEDAVALEIQTDCLFLLSVLCEGDVHRKELFGRDGVEVLIQYLSLDAALVFSGLGHNKLLLSTVDCLWSCVVGCLGAEDVFVERRGVDLLLQLLQRSPRRMLSPLVSALLELCENPQAVTHLLRWSGDRDASAPQLLLHIWRREEETTGVSRDPHGLITDVKRPIVSRHQDQSSSSSSSSSHDVSAAVRDVSENLRANIYCIFCKLGFERLSGLSAEDHVTLSIIHRYLDFKVGEVVREVSSELLNEGVCAVVSDEAALRSVLQVTEATAESVRSLQQSILGRQQQEELQEEQLLYKEILFTQKQREIAAEAWRSYVARTSNYSVLKEFKRLQEERSTCEPHAPSDAEPPEPPNTLSDQ</sequence>
<dbReference type="Pfam" id="PF21049">
    <property type="entry name" value="CFA69_ARM_rpt"/>
    <property type="match status" value="1"/>
</dbReference>
<dbReference type="InterPro" id="IPR016024">
    <property type="entry name" value="ARM-type_fold"/>
</dbReference>
<dbReference type="GO" id="GO:0097225">
    <property type="term" value="C:sperm midpiece"/>
    <property type="evidence" value="ECO:0007669"/>
    <property type="project" value="TreeGrafter"/>
</dbReference>
<dbReference type="GO" id="GO:1902093">
    <property type="term" value="P:positive regulation of flagellated sperm motility"/>
    <property type="evidence" value="ECO:0007669"/>
    <property type="project" value="TreeGrafter"/>
</dbReference>
<dbReference type="InterPro" id="IPR048733">
    <property type="entry name" value="CFA69_ARM_dom"/>
</dbReference>
<dbReference type="SUPFAM" id="SSF48371">
    <property type="entry name" value="ARM repeat"/>
    <property type="match status" value="2"/>
</dbReference>
<feature type="domain" description="Cilia- and flagella-associated protein 69 ARM repeats" evidence="2">
    <location>
        <begin position="31"/>
        <end position="753"/>
    </location>
</feature>
<dbReference type="GO" id="GO:0042048">
    <property type="term" value="P:olfactory behavior"/>
    <property type="evidence" value="ECO:0007669"/>
    <property type="project" value="TreeGrafter"/>
</dbReference>